<evidence type="ECO:0000256" key="9">
    <source>
        <dbReference type="ARBA" id="ARBA00023065"/>
    </source>
</evidence>
<evidence type="ECO:0000256" key="12">
    <source>
        <dbReference type="ARBA" id="ARBA00034430"/>
    </source>
</evidence>
<feature type="transmembrane region" description="Helical" evidence="13">
    <location>
        <begin position="59"/>
        <end position="78"/>
    </location>
</feature>
<evidence type="ECO:0000256" key="4">
    <source>
        <dbReference type="ARBA" id="ARBA00022538"/>
    </source>
</evidence>
<name>A0A4Q7M7L8_9MICO</name>
<keyword evidence="4" id="KW-0633">Potassium transport</keyword>
<keyword evidence="6" id="KW-0631">Potassium channel</keyword>
<organism evidence="14 15">
    <name type="scientific">Agromyces ramosus</name>
    <dbReference type="NCBI Taxonomy" id="33879"/>
    <lineage>
        <taxon>Bacteria</taxon>
        <taxon>Bacillati</taxon>
        <taxon>Actinomycetota</taxon>
        <taxon>Actinomycetes</taxon>
        <taxon>Micrococcales</taxon>
        <taxon>Microbacteriaceae</taxon>
        <taxon>Agromyces</taxon>
    </lineage>
</organism>
<keyword evidence="11" id="KW-0407">Ion channel</keyword>
<feature type="transmembrane region" description="Helical" evidence="13">
    <location>
        <begin position="90"/>
        <end position="112"/>
    </location>
</feature>
<reference evidence="14 15" key="1">
    <citation type="submission" date="2019-02" db="EMBL/GenBank/DDBJ databases">
        <title>Genomic Encyclopedia of Type Strains, Phase IV (KMG-IV): sequencing the most valuable type-strain genomes for metagenomic binning, comparative biology and taxonomic classification.</title>
        <authorList>
            <person name="Goeker M."/>
        </authorList>
    </citation>
    <scope>NUCLEOTIDE SEQUENCE [LARGE SCALE GENOMIC DNA]</scope>
    <source>
        <strain evidence="14 15">DSM 43045</strain>
    </source>
</reference>
<comment type="catalytic activity">
    <reaction evidence="12">
        <text>K(+)(in) = K(+)(out)</text>
        <dbReference type="Rhea" id="RHEA:29463"/>
        <dbReference type="ChEBI" id="CHEBI:29103"/>
    </reaction>
</comment>
<evidence type="ECO:0000256" key="3">
    <source>
        <dbReference type="ARBA" id="ARBA00022448"/>
    </source>
</evidence>
<dbReference type="InterPro" id="IPR010617">
    <property type="entry name" value="TMEM175-like"/>
</dbReference>
<evidence type="ECO:0000256" key="7">
    <source>
        <dbReference type="ARBA" id="ARBA00022958"/>
    </source>
</evidence>
<feature type="transmembrane region" description="Helical" evidence="13">
    <location>
        <begin position="168"/>
        <end position="189"/>
    </location>
</feature>
<dbReference type="Proteomes" id="UP000293289">
    <property type="component" value="Unassembled WGS sequence"/>
</dbReference>
<evidence type="ECO:0000256" key="10">
    <source>
        <dbReference type="ARBA" id="ARBA00023136"/>
    </source>
</evidence>
<keyword evidence="10 13" id="KW-0472">Membrane</keyword>
<comment type="subcellular location">
    <subcellularLocation>
        <location evidence="1">Membrane</location>
        <topology evidence="1">Multi-pass membrane protein</topology>
    </subcellularLocation>
</comment>
<dbReference type="OrthoDB" id="7626281at2"/>
<evidence type="ECO:0000256" key="13">
    <source>
        <dbReference type="SAM" id="Phobius"/>
    </source>
</evidence>
<proteinExistence type="inferred from homology"/>
<keyword evidence="8 13" id="KW-1133">Transmembrane helix</keyword>
<dbReference type="EMBL" id="SGWY01000003">
    <property type="protein sequence ID" value="RZS64055.1"/>
    <property type="molecule type" value="Genomic_DNA"/>
</dbReference>
<evidence type="ECO:0000256" key="5">
    <source>
        <dbReference type="ARBA" id="ARBA00022692"/>
    </source>
</evidence>
<dbReference type="GO" id="GO:0005267">
    <property type="term" value="F:potassium channel activity"/>
    <property type="evidence" value="ECO:0007669"/>
    <property type="project" value="UniProtKB-KW"/>
</dbReference>
<keyword evidence="15" id="KW-1185">Reference proteome</keyword>
<keyword evidence="7" id="KW-0630">Potassium</keyword>
<feature type="transmembrane region" description="Helical" evidence="13">
    <location>
        <begin position="19"/>
        <end position="39"/>
    </location>
</feature>
<sequence length="234" mass="25187">METEPATAERHYARDTLEFARAFTFFDAVYAFALTLLVVNIDPPEAADWTSPSALLGSGLEWQLLGFAISFSVIAVFWRVNHRIVAGFRALSPGTITANLVAIAFVVLIPFSTQGVSDVETADAPLAVAVYALDISCAVLAQAALFYVARHDGVLAHPLPRRADRAKLLDTLTIPAIFLVSIPIAYAWGADAGRWTWALLIVVGPISGRLTSRRVARIVAEDAAARGIRSEPDA</sequence>
<dbReference type="AlphaFoldDB" id="A0A4Q7M7L8"/>
<evidence type="ECO:0000256" key="11">
    <source>
        <dbReference type="ARBA" id="ARBA00023303"/>
    </source>
</evidence>
<protein>
    <submittedName>
        <fullName evidence="14">Putative membrane protein</fullName>
    </submittedName>
</protein>
<evidence type="ECO:0000256" key="2">
    <source>
        <dbReference type="ARBA" id="ARBA00006920"/>
    </source>
</evidence>
<keyword evidence="9" id="KW-0406">Ion transport</keyword>
<comment type="similarity">
    <text evidence="2">Belongs to the TMEM175 family.</text>
</comment>
<accession>A0A4Q7M7L8</accession>
<keyword evidence="5 13" id="KW-0812">Transmembrane</keyword>
<feature type="transmembrane region" description="Helical" evidence="13">
    <location>
        <begin position="195"/>
        <end position="212"/>
    </location>
</feature>
<comment type="caution">
    <text evidence="14">The sequence shown here is derived from an EMBL/GenBank/DDBJ whole genome shotgun (WGS) entry which is preliminary data.</text>
</comment>
<dbReference type="Pfam" id="PF06736">
    <property type="entry name" value="TMEM175"/>
    <property type="match status" value="1"/>
</dbReference>
<evidence type="ECO:0000256" key="8">
    <source>
        <dbReference type="ARBA" id="ARBA00022989"/>
    </source>
</evidence>
<gene>
    <name evidence="14" type="ORF">EV187_2429</name>
</gene>
<evidence type="ECO:0000256" key="6">
    <source>
        <dbReference type="ARBA" id="ARBA00022826"/>
    </source>
</evidence>
<evidence type="ECO:0000256" key="1">
    <source>
        <dbReference type="ARBA" id="ARBA00004141"/>
    </source>
</evidence>
<evidence type="ECO:0000313" key="15">
    <source>
        <dbReference type="Proteomes" id="UP000293289"/>
    </source>
</evidence>
<dbReference type="RefSeq" id="WP_130353343.1">
    <property type="nucleotide sequence ID" value="NZ_SGWY01000003.1"/>
</dbReference>
<feature type="transmembrane region" description="Helical" evidence="13">
    <location>
        <begin position="124"/>
        <end position="148"/>
    </location>
</feature>
<dbReference type="GO" id="GO:0016020">
    <property type="term" value="C:membrane"/>
    <property type="evidence" value="ECO:0007669"/>
    <property type="project" value="UniProtKB-SubCell"/>
</dbReference>
<keyword evidence="3" id="KW-0813">Transport</keyword>
<evidence type="ECO:0000313" key="14">
    <source>
        <dbReference type="EMBL" id="RZS64055.1"/>
    </source>
</evidence>
<dbReference type="GO" id="GO:0015252">
    <property type="term" value="F:proton channel activity"/>
    <property type="evidence" value="ECO:0007669"/>
    <property type="project" value="InterPro"/>
</dbReference>